<reference evidence="8" key="2">
    <citation type="submission" date="2020-01" db="EMBL/GenBank/DDBJ databases">
        <authorList>
            <person name="Campanaro S."/>
        </authorList>
    </citation>
    <scope>NUCLEOTIDE SEQUENCE</scope>
    <source>
        <strain evidence="8">AS06rmzACSIP_7</strain>
    </source>
</reference>
<evidence type="ECO:0000256" key="6">
    <source>
        <dbReference type="RuleBase" id="RU362042"/>
    </source>
</evidence>
<dbReference type="InterPro" id="IPR019533">
    <property type="entry name" value="Peptidase_S26"/>
</dbReference>
<keyword evidence="3 6" id="KW-0645">Protease</keyword>
<dbReference type="InterPro" id="IPR000223">
    <property type="entry name" value="Pept_S26A_signal_pept_1"/>
</dbReference>
<keyword evidence="6" id="KW-0812">Transmembrane</keyword>
<evidence type="ECO:0000256" key="4">
    <source>
        <dbReference type="ARBA" id="ARBA00022801"/>
    </source>
</evidence>
<feature type="active site" evidence="5">
    <location>
        <position position="94"/>
    </location>
</feature>
<dbReference type="PRINTS" id="PR00727">
    <property type="entry name" value="LEADERPTASE"/>
</dbReference>
<sequence length="207" mass="23814">MEKSKSKFREYFESLVIAAIIAFFVRSFFIQAFKIPSGSMEPTLLIGDHLLVNRLSYVVKVPFTDITLLNLGSPKRGDVIVFRYPVDRSKDFIKRVIATEGETVEIRNKAIYVNGRKIDDQWGVYLDAEIVPKFLSPKDNLGPVKVPKDCIFAMGDNRDRSLDSRFWGFVRRDDLVGKALILYFSWNGQAGNPVNYVRWERLGKLIR</sequence>
<dbReference type="GO" id="GO:0009003">
    <property type="term" value="F:signal peptidase activity"/>
    <property type="evidence" value="ECO:0007669"/>
    <property type="project" value="UniProtKB-EC"/>
</dbReference>
<dbReference type="Pfam" id="PF10502">
    <property type="entry name" value="Peptidase_S26"/>
    <property type="match status" value="1"/>
</dbReference>
<evidence type="ECO:0000256" key="5">
    <source>
        <dbReference type="PIRSR" id="PIRSR600223-1"/>
    </source>
</evidence>
<dbReference type="PANTHER" id="PTHR43390">
    <property type="entry name" value="SIGNAL PEPTIDASE I"/>
    <property type="match status" value="1"/>
</dbReference>
<evidence type="ECO:0000313" key="9">
    <source>
        <dbReference type="Proteomes" id="UP000777265"/>
    </source>
</evidence>
<dbReference type="EMBL" id="JAAYEE010000025">
    <property type="protein sequence ID" value="NLW34127.1"/>
    <property type="molecule type" value="Genomic_DNA"/>
</dbReference>
<feature type="domain" description="Peptidase S26" evidence="7">
    <location>
        <begin position="9"/>
        <end position="183"/>
    </location>
</feature>
<keyword evidence="6" id="KW-0472">Membrane</keyword>
<comment type="catalytic activity">
    <reaction evidence="6">
        <text>Cleavage of hydrophobic, N-terminal signal or leader sequences from secreted and periplasmic proteins.</text>
        <dbReference type="EC" id="3.4.21.89"/>
    </reaction>
</comment>
<dbReference type="GO" id="GO:0016020">
    <property type="term" value="C:membrane"/>
    <property type="evidence" value="ECO:0007669"/>
    <property type="project" value="UniProtKB-SubCell"/>
</dbReference>
<dbReference type="GO" id="GO:0004252">
    <property type="term" value="F:serine-type endopeptidase activity"/>
    <property type="evidence" value="ECO:0007669"/>
    <property type="project" value="InterPro"/>
</dbReference>
<evidence type="ECO:0000256" key="2">
    <source>
        <dbReference type="ARBA" id="ARBA00019232"/>
    </source>
</evidence>
<keyword evidence="6" id="KW-1133">Transmembrane helix</keyword>
<gene>
    <name evidence="8" type="primary">lepB</name>
    <name evidence="8" type="ORF">GXY80_01410</name>
</gene>
<dbReference type="CDD" id="cd06530">
    <property type="entry name" value="S26_SPase_I"/>
    <property type="match status" value="1"/>
</dbReference>
<name>A0A351U2C4_9BACT</name>
<dbReference type="STRING" id="909663.GCA_000512235_03440"/>
<dbReference type="PROSITE" id="PS00501">
    <property type="entry name" value="SPASE_I_1"/>
    <property type="match status" value="1"/>
</dbReference>
<dbReference type="InterPro" id="IPR036286">
    <property type="entry name" value="LexA/Signal_pep-like_sf"/>
</dbReference>
<comment type="similarity">
    <text evidence="1 6">Belongs to the peptidase S26 family.</text>
</comment>
<dbReference type="InterPro" id="IPR019756">
    <property type="entry name" value="Pept_S26A_signal_pept_1_Ser-AS"/>
</dbReference>
<protein>
    <recommendedName>
        <fullName evidence="2 6">Signal peptidase I</fullName>
        <ecNumber evidence="6">3.4.21.89</ecNumber>
    </recommendedName>
</protein>
<dbReference type="Gene3D" id="2.10.109.10">
    <property type="entry name" value="Umud Fragment, subunit A"/>
    <property type="match status" value="1"/>
</dbReference>
<dbReference type="SUPFAM" id="SSF51306">
    <property type="entry name" value="LexA/Signal peptidase"/>
    <property type="match status" value="1"/>
</dbReference>
<dbReference type="PANTHER" id="PTHR43390:SF1">
    <property type="entry name" value="CHLOROPLAST PROCESSING PEPTIDASE"/>
    <property type="match status" value="1"/>
</dbReference>
<proteinExistence type="inferred from homology"/>
<evidence type="ECO:0000256" key="3">
    <source>
        <dbReference type="ARBA" id="ARBA00022670"/>
    </source>
</evidence>
<reference evidence="8" key="1">
    <citation type="journal article" date="2020" name="Biotechnol. Biofuels">
        <title>New insights from the biogas microbiome by comprehensive genome-resolved metagenomics of nearly 1600 species originating from multiple anaerobic digesters.</title>
        <authorList>
            <person name="Campanaro S."/>
            <person name="Treu L."/>
            <person name="Rodriguez-R L.M."/>
            <person name="Kovalovszki A."/>
            <person name="Ziels R.M."/>
            <person name="Maus I."/>
            <person name="Zhu X."/>
            <person name="Kougias P.G."/>
            <person name="Basile A."/>
            <person name="Luo G."/>
            <person name="Schluter A."/>
            <person name="Konstantinidis K.T."/>
            <person name="Angelidaki I."/>
        </authorList>
    </citation>
    <scope>NUCLEOTIDE SEQUENCE</scope>
    <source>
        <strain evidence="8">AS06rmzACSIP_7</strain>
    </source>
</reference>
<evidence type="ECO:0000259" key="7">
    <source>
        <dbReference type="Pfam" id="PF10502"/>
    </source>
</evidence>
<comment type="subcellular location">
    <subcellularLocation>
        <location evidence="6">Membrane</location>
        <topology evidence="6">Single-pass type II membrane protein</topology>
    </subcellularLocation>
</comment>
<feature type="active site" evidence="5">
    <location>
        <position position="39"/>
    </location>
</feature>
<keyword evidence="4 6" id="KW-0378">Hydrolase</keyword>
<dbReference type="EC" id="3.4.21.89" evidence="6"/>
<accession>A0A351U2C4</accession>
<evidence type="ECO:0000256" key="1">
    <source>
        <dbReference type="ARBA" id="ARBA00009370"/>
    </source>
</evidence>
<organism evidence="8 9">
    <name type="scientific">Syntrophorhabdus aromaticivorans</name>
    <dbReference type="NCBI Taxonomy" id="328301"/>
    <lineage>
        <taxon>Bacteria</taxon>
        <taxon>Pseudomonadati</taxon>
        <taxon>Thermodesulfobacteriota</taxon>
        <taxon>Syntrophorhabdia</taxon>
        <taxon>Syntrophorhabdales</taxon>
        <taxon>Syntrophorhabdaceae</taxon>
        <taxon>Syntrophorhabdus</taxon>
    </lineage>
</organism>
<feature type="transmembrane region" description="Helical" evidence="6">
    <location>
        <begin position="12"/>
        <end position="33"/>
    </location>
</feature>
<dbReference type="GO" id="GO:0006465">
    <property type="term" value="P:signal peptide processing"/>
    <property type="evidence" value="ECO:0007669"/>
    <property type="project" value="InterPro"/>
</dbReference>
<comment type="caution">
    <text evidence="8">The sequence shown here is derived from an EMBL/GenBank/DDBJ whole genome shotgun (WGS) entry which is preliminary data.</text>
</comment>
<dbReference type="Proteomes" id="UP000777265">
    <property type="component" value="Unassembled WGS sequence"/>
</dbReference>
<dbReference type="AlphaFoldDB" id="A0A351U2C4"/>
<dbReference type="NCBIfam" id="TIGR02227">
    <property type="entry name" value="sigpep_I_bact"/>
    <property type="match status" value="1"/>
</dbReference>
<evidence type="ECO:0000313" key="8">
    <source>
        <dbReference type="EMBL" id="NLW34127.1"/>
    </source>
</evidence>